<comment type="caution">
    <text evidence="1">The sequence shown here is derived from an EMBL/GenBank/DDBJ whole genome shotgun (WGS) entry which is preliminary data.</text>
</comment>
<evidence type="ECO:0000313" key="2">
    <source>
        <dbReference type="Proteomes" id="UP000807504"/>
    </source>
</evidence>
<organism evidence="1 2">
    <name type="scientific">Argiope bruennichi</name>
    <name type="common">Wasp spider</name>
    <name type="synonym">Aranea bruennichi</name>
    <dbReference type="NCBI Taxonomy" id="94029"/>
    <lineage>
        <taxon>Eukaryota</taxon>
        <taxon>Metazoa</taxon>
        <taxon>Ecdysozoa</taxon>
        <taxon>Arthropoda</taxon>
        <taxon>Chelicerata</taxon>
        <taxon>Arachnida</taxon>
        <taxon>Araneae</taxon>
        <taxon>Araneomorphae</taxon>
        <taxon>Entelegynae</taxon>
        <taxon>Araneoidea</taxon>
        <taxon>Araneidae</taxon>
        <taxon>Argiope</taxon>
    </lineage>
</organism>
<reference evidence="1" key="2">
    <citation type="submission" date="2020-06" db="EMBL/GenBank/DDBJ databases">
        <authorList>
            <person name="Sheffer M."/>
        </authorList>
    </citation>
    <scope>NUCLEOTIDE SEQUENCE</scope>
</reference>
<reference evidence="1" key="1">
    <citation type="journal article" date="2020" name="bioRxiv">
        <title>Chromosome-level reference genome of the European wasp spider Argiope bruennichi: a resource for studies on range expansion and evolutionary adaptation.</title>
        <authorList>
            <person name="Sheffer M.M."/>
            <person name="Hoppe A."/>
            <person name="Krehenwinkel H."/>
            <person name="Uhl G."/>
            <person name="Kuss A.W."/>
            <person name="Jensen L."/>
            <person name="Jensen C."/>
            <person name="Gillespie R.G."/>
            <person name="Hoff K.J."/>
            <person name="Prost S."/>
        </authorList>
    </citation>
    <scope>NUCLEOTIDE SEQUENCE</scope>
</reference>
<dbReference type="AlphaFoldDB" id="A0A8T0EU95"/>
<gene>
    <name evidence="1" type="ORF">HNY73_012218</name>
</gene>
<sequence length="97" mass="11296">MQQLMLSVGKESGAFCLRFLSPLFLSPGELTMKLPYKWCPVLEWWIFIVQVVKAWHSLSLETRHFQAGDLIPLKNNFGKDGRENSGYEIYHQISCKY</sequence>
<dbReference type="Proteomes" id="UP000807504">
    <property type="component" value="Unassembled WGS sequence"/>
</dbReference>
<name>A0A8T0EU95_ARGBR</name>
<protein>
    <submittedName>
        <fullName evidence="1">Uncharacterized protein</fullName>
    </submittedName>
</protein>
<accession>A0A8T0EU95</accession>
<proteinExistence type="predicted"/>
<evidence type="ECO:0000313" key="1">
    <source>
        <dbReference type="EMBL" id="KAF8781875.1"/>
    </source>
</evidence>
<keyword evidence="2" id="KW-1185">Reference proteome</keyword>
<dbReference type="EMBL" id="JABXBU010001863">
    <property type="protein sequence ID" value="KAF8781875.1"/>
    <property type="molecule type" value="Genomic_DNA"/>
</dbReference>